<sequence length="160" mass="18516">MNSSRLQDELKKKNPFEVPEQEAILNLLRTNDYFENRFGRLFRDYGVTASQYNVLRILSGEGKPMPCLEIASRTIQVVPAITGLIDRLEKQGLVQRHRCEQDRRVVYISLTLKAEKLLNRMEGPVIELHRELVGHLTRQELKELSRLLEKARESTGSEEA</sequence>
<dbReference type="InterPro" id="IPR039422">
    <property type="entry name" value="MarR/SlyA-like"/>
</dbReference>
<dbReference type="GO" id="GO:0003700">
    <property type="term" value="F:DNA-binding transcription factor activity"/>
    <property type="evidence" value="ECO:0007669"/>
    <property type="project" value="InterPro"/>
</dbReference>
<keyword evidence="1" id="KW-0805">Transcription regulation</keyword>
<dbReference type="SMART" id="SM00347">
    <property type="entry name" value="HTH_MARR"/>
    <property type="match status" value="1"/>
</dbReference>
<dbReference type="PROSITE" id="PS01117">
    <property type="entry name" value="HTH_MARR_1"/>
    <property type="match status" value="1"/>
</dbReference>
<reference evidence="5 6" key="1">
    <citation type="submission" date="2019-02" db="EMBL/GenBank/DDBJ databases">
        <title>Deep-cultivation of Planctomycetes and their phenomic and genomic characterization uncovers novel biology.</title>
        <authorList>
            <person name="Wiegand S."/>
            <person name="Jogler M."/>
            <person name="Boedeker C."/>
            <person name="Pinto D."/>
            <person name="Vollmers J."/>
            <person name="Rivas-Marin E."/>
            <person name="Kohn T."/>
            <person name="Peeters S.H."/>
            <person name="Heuer A."/>
            <person name="Rast P."/>
            <person name="Oberbeckmann S."/>
            <person name="Bunk B."/>
            <person name="Jeske O."/>
            <person name="Meyerdierks A."/>
            <person name="Storesund J.E."/>
            <person name="Kallscheuer N."/>
            <person name="Luecker S."/>
            <person name="Lage O.M."/>
            <person name="Pohl T."/>
            <person name="Merkel B.J."/>
            <person name="Hornburger P."/>
            <person name="Mueller R.-W."/>
            <person name="Bruemmer F."/>
            <person name="Labrenz M."/>
            <person name="Spormann A.M."/>
            <person name="Op Den Camp H."/>
            <person name="Overmann J."/>
            <person name="Amann R."/>
            <person name="Jetten M.S.M."/>
            <person name="Mascher T."/>
            <person name="Medema M.H."/>
            <person name="Devos D.P."/>
            <person name="Kaster A.-K."/>
            <person name="Ovreas L."/>
            <person name="Rohde M."/>
            <person name="Galperin M.Y."/>
            <person name="Jogler C."/>
        </authorList>
    </citation>
    <scope>NUCLEOTIDE SEQUENCE [LARGE SCALE GENOMIC DNA]</scope>
    <source>
        <strain evidence="5 6">Pan54</strain>
    </source>
</reference>
<dbReference type="InterPro" id="IPR036388">
    <property type="entry name" value="WH-like_DNA-bd_sf"/>
</dbReference>
<dbReference type="EMBL" id="SJPG01000001">
    <property type="protein sequence ID" value="TWT61457.1"/>
    <property type="molecule type" value="Genomic_DNA"/>
</dbReference>
<dbReference type="InterPro" id="IPR023187">
    <property type="entry name" value="Tscrpt_reg_MarR-type_CS"/>
</dbReference>
<organism evidence="5 6">
    <name type="scientific">Rubinisphaera italica</name>
    <dbReference type="NCBI Taxonomy" id="2527969"/>
    <lineage>
        <taxon>Bacteria</taxon>
        <taxon>Pseudomonadati</taxon>
        <taxon>Planctomycetota</taxon>
        <taxon>Planctomycetia</taxon>
        <taxon>Planctomycetales</taxon>
        <taxon>Planctomycetaceae</taxon>
        <taxon>Rubinisphaera</taxon>
    </lineage>
</organism>
<evidence type="ECO:0000313" key="6">
    <source>
        <dbReference type="Proteomes" id="UP000316095"/>
    </source>
</evidence>
<dbReference type="Proteomes" id="UP000316095">
    <property type="component" value="Unassembled WGS sequence"/>
</dbReference>
<evidence type="ECO:0000256" key="1">
    <source>
        <dbReference type="ARBA" id="ARBA00023015"/>
    </source>
</evidence>
<keyword evidence="2" id="KW-0238">DNA-binding</keyword>
<feature type="domain" description="HTH marR-type" evidence="4">
    <location>
        <begin position="20"/>
        <end position="153"/>
    </location>
</feature>
<gene>
    <name evidence="5" type="primary">mgrA</name>
    <name evidence="5" type="ORF">Pan54_21930</name>
</gene>
<dbReference type="PANTHER" id="PTHR33164">
    <property type="entry name" value="TRANSCRIPTIONAL REGULATOR, MARR FAMILY"/>
    <property type="match status" value="1"/>
</dbReference>
<evidence type="ECO:0000259" key="4">
    <source>
        <dbReference type="PROSITE" id="PS50995"/>
    </source>
</evidence>
<dbReference type="GO" id="GO:0006950">
    <property type="term" value="P:response to stress"/>
    <property type="evidence" value="ECO:0007669"/>
    <property type="project" value="TreeGrafter"/>
</dbReference>
<dbReference type="RefSeq" id="WP_146503446.1">
    <property type="nucleotide sequence ID" value="NZ_SJPG01000001.1"/>
</dbReference>
<name>A0A5C5XEI3_9PLAN</name>
<dbReference type="Gene3D" id="1.10.10.10">
    <property type="entry name" value="Winged helix-like DNA-binding domain superfamily/Winged helix DNA-binding domain"/>
    <property type="match status" value="1"/>
</dbReference>
<evidence type="ECO:0000313" key="5">
    <source>
        <dbReference type="EMBL" id="TWT61457.1"/>
    </source>
</evidence>
<dbReference type="OrthoDB" id="9799747at2"/>
<keyword evidence="3" id="KW-0804">Transcription</keyword>
<comment type="caution">
    <text evidence="5">The sequence shown here is derived from an EMBL/GenBank/DDBJ whole genome shotgun (WGS) entry which is preliminary data.</text>
</comment>
<dbReference type="PRINTS" id="PR00598">
    <property type="entry name" value="HTHMARR"/>
</dbReference>
<dbReference type="PANTHER" id="PTHR33164:SF101">
    <property type="entry name" value="TRANSCRIPTIONAL REPRESSOR MPRA"/>
    <property type="match status" value="1"/>
</dbReference>
<dbReference type="Pfam" id="PF01047">
    <property type="entry name" value="MarR"/>
    <property type="match status" value="1"/>
</dbReference>
<proteinExistence type="predicted"/>
<protein>
    <submittedName>
        <fullName evidence="5">HTH-type transcriptional regulator MgrA</fullName>
    </submittedName>
</protein>
<dbReference type="GO" id="GO:0003677">
    <property type="term" value="F:DNA binding"/>
    <property type="evidence" value="ECO:0007669"/>
    <property type="project" value="UniProtKB-KW"/>
</dbReference>
<dbReference type="InterPro" id="IPR036390">
    <property type="entry name" value="WH_DNA-bd_sf"/>
</dbReference>
<dbReference type="AlphaFoldDB" id="A0A5C5XEI3"/>
<keyword evidence="6" id="KW-1185">Reference proteome</keyword>
<dbReference type="PROSITE" id="PS50995">
    <property type="entry name" value="HTH_MARR_2"/>
    <property type="match status" value="1"/>
</dbReference>
<accession>A0A5C5XEI3</accession>
<dbReference type="SUPFAM" id="SSF46785">
    <property type="entry name" value="Winged helix' DNA-binding domain"/>
    <property type="match status" value="1"/>
</dbReference>
<dbReference type="InterPro" id="IPR000835">
    <property type="entry name" value="HTH_MarR-typ"/>
</dbReference>
<evidence type="ECO:0000256" key="2">
    <source>
        <dbReference type="ARBA" id="ARBA00023125"/>
    </source>
</evidence>
<evidence type="ECO:0000256" key="3">
    <source>
        <dbReference type="ARBA" id="ARBA00023163"/>
    </source>
</evidence>